<dbReference type="HOGENOM" id="CLU_065395_0_0_1"/>
<evidence type="ECO:0000256" key="1">
    <source>
        <dbReference type="ARBA" id="ARBA00004141"/>
    </source>
</evidence>
<evidence type="ECO:0000313" key="9">
    <source>
        <dbReference type="Proteomes" id="UP000054466"/>
    </source>
</evidence>
<dbReference type="VEuPathDB" id="FungiDB:PV07_06460"/>
<comment type="subcellular location">
    <subcellularLocation>
        <location evidence="1">Membrane</location>
        <topology evidence="1">Multi-pass membrane protein</topology>
    </subcellularLocation>
</comment>
<keyword evidence="5 6" id="KW-0472">Membrane</keyword>
<feature type="transmembrane region" description="Helical" evidence="6">
    <location>
        <begin position="136"/>
        <end position="161"/>
    </location>
</feature>
<dbReference type="OrthoDB" id="5788137at2759"/>
<proteinExistence type="inferred from homology"/>
<dbReference type="GeneID" id="27345654"/>
<organism evidence="8 9">
    <name type="scientific">Cladophialophora immunda</name>
    <dbReference type="NCBI Taxonomy" id="569365"/>
    <lineage>
        <taxon>Eukaryota</taxon>
        <taxon>Fungi</taxon>
        <taxon>Dikarya</taxon>
        <taxon>Ascomycota</taxon>
        <taxon>Pezizomycotina</taxon>
        <taxon>Eurotiomycetes</taxon>
        <taxon>Chaetothyriomycetidae</taxon>
        <taxon>Chaetothyriales</taxon>
        <taxon>Herpotrichiellaceae</taxon>
        <taxon>Cladophialophora</taxon>
    </lineage>
</organism>
<dbReference type="PANTHER" id="PTHR10556:SF43">
    <property type="entry name" value="STEROID 5-ALPHA-REDUCTASE DET2"/>
    <property type="match status" value="1"/>
</dbReference>
<dbReference type="InterPro" id="IPR039357">
    <property type="entry name" value="SRD5A/TECR"/>
</dbReference>
<dbReference type="GO" id="GO:0006629">
    <property type="term" value="P:lipid metabolic process"/>
    <property type="evidence" value="ECO:0007669"/>
    <property type="project" value="InterPro"/>
</dbReference>
<feature type="transmembrane region" description="Helical" evidence="6">
    <location>
        <begin position="24"/>
        <end position="43"/>
    </location>
</feature>
<keyword evidence="4 6" id="KW-1133">Transmembrane helix</keyword>
<evidence type="ECO:0000259" key="7">
    <source>
        <dbReference type="Pfam" id="PF02544"/>
    </source>
</evidence>
<feature type="transmembrane region" description="Helical" evidence="6">
    <location>
        <begin position="252"/>
        <end position="274"/>
    </location>
</feature>
<dbReference type="InterPro" id="IPR001104">
    <property type="entry name" value="3-oxo-5_a-steroid_4-DH_C"/>
</dbReference>
<feature type="transmembrane region" description="Helical" evidence="6">
    <location>
        <begin position="64"/>
        <end position="82"/>
    </location>
</feature>
<dbReference type="EMBL" id="KN847043">
    <property type="protein sequence ID" value="KIW26641.1"/>
    <property type="molecule type" value="Genomic_DNA"/>
</dbReference>
<dbReference type="GO" id="GO:0016020">
    <property type="term" value="C:membrane"/>
    <property type="evidence" value="ECO:0007669"/>
    <property type="project" value="UniProtKB-SubCell"/>
</dbReference>
<feature type="transmembrane region" description="Helical" evidence="6">
    <location>
        <begin position="173"/>
        <end position="193"/>
    </location>
</feature>
<dbReference type="PANTHER" id="PTHR10556">
    <property type="entry name" value="3-OXO-5-ALPHA-STEROID 4-DEHYDROGENASE"/>
    <property type="match status" value="1"/>
</dbReference>
<evidence type="ECO:0000256" key="5">
    <source>
        <dbReference type="ARBA" id="ARBA00023136"/>
    </source>
</evidence>
<comment type="similarity">
    <text evidence="2">Belongs to the steroid 5-alpha reductase family.</text>
</comment>
<dbReference type="Proteomes" id="UP000054466">
    <property type="component" value="Unassembled WGS sequence"/>
</dbReference>
<protein>
    <recommendedName>
        <fullName evidence="7">3-oxo-5-alpha-steroid 4-dehydrogenase C-terminal domain-containing protein</fullName>
    </recommendedName>
</protein>
<keyword evidence="3 6" id="KW-0812">Transmembrane</keyword>
<sequence>MASYLTDLPSVGDFFPPTPRAAKLSLDIFRLYIPISLVLWTPLRKLQAMGKTSSKSRLSLPGRYAWAAAELVGPINLLYILYSLPAKFRPQPHAATSFLGTGLPAQNEVLACLYLLHYVNRALVSPLYLNPSMSPIHPFVTMFMSVFQYTNSTNIACWLVYSTQTANTESRSIISFSSVVGVVVFSLGLAGNIRTEMTLYDLRRGAAKRKAKSEGKVTISYDKVYVIPPAEGAFKYILHPHYVLEWLEWTGYWLLGGVWGLGWGGQSAALWFVVCEVVTMLPRAVTGRQWYEDRFGKRAVGGRAGAIPGPIRL</sequence>
<dbReference type="GO" id="GO:0016627">
    <property type="term" value="F:oxidoreductase activity, acting on the CH-CH group of donors"/>
    <property type="evidence" value="ECO:0007669"/>
    <property type="project" value="InterPro"/>
</dbReference>
<dbReference type="PROSITE" id="PS50244">
    <property type="entry name" value="S5A_REDUCTASE"/>
    <property type="match status" value="1"/>
</dbReference>
<evidence type="ECO:0000256" key="4">
    <source>
        <dbReference type="ARBA" id="ARBA00022989"/>
    </source>
</evidence>
<gene>
    <name evidence="8" type="ORF">PV07_06460</name>
</gene>
<dbReference type="RefSeq" id="XP_016246857.1">
    <property type="nucleotide sequence ID" value="XM_016393438.1"/>
</dbReference>
<feature type="domain" description="3-oxo-5-alpha-steroid 4-dehydrogenase C-terminal" evidence="7">
    <location>
        <begin position="140"/>
        <end position="297"/>
    </location>
</feature>
<evidence type="ECO:0000256" key="2">
    <source>
        <dbReference type="ARBA" id="ARBA00007742"/>
    </source>
</evidence>
<accession>A0A0D1ZFN2</accession>
<dbReference type="STRING" id="569365.A0A0D1ZFN2"/>
<reference evidence="8 9" key="1">
    <citation type="submission" date="2015-01" db="EMBL/GenBank/DDBJ databases">
        <title>The Genome Sequence of Cladophialophora immunda CBS83496.</title>
        <authorList>
            <consortium name="The Broad Institute Genomics Platform"/>
            <person name="Cuomo C."/>
            <person name="de Hoog S."/>
            <person name="Gorbushina A."/>
            <person name="Stielow B."/>
            <person name="Teixiera M."/>
            <person name="Abouelleil A."/>
            <person name="Chapman S.B."/>
            <person name="Priest M."/>
            <person name="Young S.K."/>
            <person name="Wortman J."/>
            <person name="Nusbaum C."/>
            <person name="Birren B."/>
        </authorList>
    </citation>
    <scope>NUCLEOTIDE SEQUENCE [LARGE SCALE GENOMIC DNA]</scope>
    <source>
        <strain evidence="8 9">CBS 83496</strain>
    </source>
</reference>
<dbReference type="Pfam" id="PF02544">
    <property type="entry name" value="Steroid_dh"/>
    <property type="match status" value="1"/>
</dbReference>
<evidence type="ECO:0000256" key="6">
    <source>
        <dbReference type="SAM" id="Phobius"/>
    </source>
</evidence>
<evidence type="ECO:0000313" key="8">
    <source>
        <dbReference type="EMBL" id="KIW26641.1"/>
    </source>
</evidence>
<dbReference type="AlphaFoldDB" id="A0A0D1ZFN2"/>
<name>A0A0D1ZFN2_9EURO</name>
<keyword evidence="9" id="KW-1185">Reference proteome</keyword>
<evidence type="ECO:0000256" key="3">
    <source>
        <dbReference type="ARBA" id="ARBA00022692"/>
    </source>
</evidence>